<keyword evidence="2" id="KW-1185">Reference proteome</keyword>
<comment type="caution">
    <text evidence="1">The sequence shown here is derived from an EMBL/GenBank/DDBJ whole genome shotgun (WGS) entry which is preliminary data.</text>
</comment>
<sequence>MAAYLAHAKRLLSQFERAEVRQIGRESNSHADALASLASAVEAGNKRTVEVETLQEPNIDIQRPRQLMRLNLSLSWMDPIVAYLKDDQLPEDKFEARKVRLKATRF</sequence>
<dbReference type="EMBL" id="CM056816">
    <property type="protein sequence ID" value="KAJ8633334.1"/>
    <property type="molecule type" value="Genomic_DNA"/>
</dbReference>
<name>A0ACC2LIT5_PERAE</name>
<protein>
    <submittedName>
        <fullName evidence="1">Uncharacterized protein</fullName>
    </submittedName>
</protein>
<organism evidence="1 2">
    <name type="scientific">Persea americana</name>
    <name type="common">Avocado</name>
    <dbReference type="NCBI Taxonomy" id="3435"/>
    <lineage>
        <taxon>Eukaryota</taxon>
        <taxon>Viridiplantae</taxon>
        <taxon>Streptophyta</taxon>
        <taxon>Embryophyta</taxon>
        <taxon>Tracheophyta</taxon>
        <taxon>Spermatophyta</taxon>
        <taxon>Magnoliopsida</taxon>
        <taxon>Magnoliidae</taxon>
        <taxon>Laurales</taxon>
        <taxon>Lauraceae</taxon>
        <taxon>Persea</taxon>
    </lineage>
</organism>
<reference evidence="1 2" key="1">
    <citation type="journal article" date="2022" name="Hortic Res">
        <title>A haplotype resolved chromosomal level avocado genome allows analysis of novel avocado genes.</title>
        <authorList>
            <person name="Nath O."/>
            <person name="Fletcher S.J."/>
            <person name="Hayward A."/>
            <person name="Shaw L.M."/>
            <person name="Masouleh A.K."/>
            <person name="Furtado A."/>
            <person name="Henry R.J."/>
            <person name="Mitter N."/>
        </authorList>
    </citation>
    <scope>NUCLEOTIDE SEQUENCE [LARGE SCALE GENOMIC DNA]</scope>
    <source>
        <strain evidence="2">cv. Hass</strain>
    </source>
</reference>
<gene>
    <name evidence="1" type="ORF">MRB53_026670</name>
</gene>
<evidence type="ECO:0000313" key="1">
    <source>
        <dbReference type="EMBL" id="KAJ8633334.1"/>
    </source>
</evidence>
<accession>A0ACC2LIT5</accession>
<evidence type="ECO:0000313" key="2">
    <source>
        <dbReference type="Proteomes" id="UP001234297"/>
    </source>
</evidence>
<proteinExistence type="predicted"/>
<dbReference type="Proteomes" id="UP001234297">
    <property type="component" value="Chromosome 8"/>
</dbReference>